<dbReference type="AlphaFoldDB" id="A0A8J5I9V9"/>
<proteinExistence type="predicted"/>
<dbReference type="EMBL" id="JACMSC010000003">
    <property type="protein sequence ID" value="KAG6530230.1"/>
    <property type="molecule type" value="Genomic_DNA"/>
</dbReference>
<evidence type="ECO:0000313" key="1">
    <source>
        <dbReference type="EMBL" id="KAG6530230.1"/>
    </source>
</evidence>
<keyword evidence="2" id="KW-1185">Reference proteome</keyword>
<organism evidence="1 2">
    <name type="scientific">Zingiber officinale</name>
    <name type="common">Ginger</name>
    <name type="synonym">Amomum zingiber</name>
    <dbReference type="NCBI Taxonomy" id="94328"/>
    <lineage>
        <taxon>Eukaryota</taxon>
        <taxon>Viridiplantae</taxon>
        <taxon>Streptophyta</taxon>
        <taxon>Embryophyta</taxon>
        <taxon>Tracheophyta</taxon>
        <taxon>Spermatophyta</taxon>
        <taxon>Magnoliopsida</taxon>
        <taxon>Liliopsida</taxon>
        <taxon>Zingiberales</taxon>
        <taxon>Zingiberaceae</taxon>
        <taxon>Zingiber</taxon>
    </lineage>
</organism>
<sequence length="72" mass="7878">MPNASTSLRHITILAFFPLRSRPLLPRSLAIGLIPSALDLHQVRSITISLLPSLLSSISRSLGRKSIRASDF</sequence>
<evidence type="ECO:0000313" key="2">
    <source>
        <dbReference type="Proteomes" id="UP000734854"/>
    </source>
</evidence>
<protein>
    <submittedName>
        <fullName evidence="1">Uncharacterized protein</fullName>
    </submittedName>
</protein>
<dbReference type="Proteomes" id="UP000734854">
    <property type="component" value="Unassembled WGS sequence"/>
</dbReference>
<reference evidence="1 2" key="1">
    <citation type="submission" date="2020-08" db="EMBL/GenBank/DDBJ databases">
        <title>Plant Genome Project.</title>
        <authorList>
            <person name="Zhang R.-G."/>
        </authorList>
    </citation>
    <scope>NUCLEOTIDE SEQUENCE [LARGE SCALE GENOMIC DNA]</scope>
    <source>
        <tissue evidence="1">Rhizome</tissue>
    </source>
</reference>
<accession>A0A8J5I9V9</accession>
<gene>
    <name evidence="1" type="ORF">ZIOFF_012453</name>
</gene>
<comment type="caution">
    <text evidence="1">The sequence shown here is derived from an EMBL/GenBank/DDBJ whole genome shotgun (WGS) entry which is preliminary data.</text>
</comment>
<name>A0A8J5I9V9_ZINOF</name>